<organism evidence="2 3">
    <name type="scientific">Rhizoctonia solani</name>
    <dbReference type="NCBI Taxonomy" id="456999"/>
    <lineage>
        <taxon>Eukaryota</taxon>
        <taxon>Fungi</taxon>
        <taxon>Dikarya</taxon>
        <taxon>Basidiomycota</taxon>
        <taxon>Agaricomycotina</taxon>
        <taxon>Agaricomycetes</taxon>
        <taxon>Cantharellales</taxon>
        <taxon>Ceratobasidiaceae</taxon>
        <taxon>Rhizoctonia</taxon>
    </lineage>
</organism>
<protein>
    <submittedName>
        <fullName evidence="2">G protein coupled glucose receptor regulating Gpa2 protein</fullName>
    </submittedName>
</protein>
<evidence type="ECO:0000256" key="1">
    <source>
        <dbReference type="SAM" id="Phobius"/>
    </source>
</evidence>
<keyword evidence="1" id="KW-1133">Transmembrane helix</keyword>
<keyword evidence="1" id="KW-0472">Membrane</keyword>
<dbReference type="GeneID" id="67030628"/>
<proteinExistence type="predicted"/>
<dbReference type="AlphaFoldDB" id="A0A8H8P2B4"/>
<accession>A0A8H8P2B4</accession>
<dbReference type="RefSeq" id="XP_043183550.1">
    <property type="nucleotide sequence ID" value="XM_043328165.1"/>
</dbReference>
<dbReference type="KEGG" id="rsx:RhiXN_08349"/>
<evidence type="ECO:0000313" key="2">
    <source>
        <dbReference type="EMBL" id="QRW23313.1"/>
    </source>
</evidence>
<dbReference type="EMBL" id="CP059667">
    <property type="protein sequence ID" value="QRW23313.1"/>
    <property type="molecule type" value="Genomic_DNA"/>
</dbReference>
<keyword evidence="1" id="KW-0812">Transmembrane</keyword>
<name>A0A8H8P2B4_9AGAM</name>
<gene>
    <name evidence="2" type="ORF">RhiXN_08349</name>
</gene>
<evidence type="ECO:0000313" key="3">
    <source>
        <dbReference type="Proteomes" id="UP000650533"/>
    </source>
</evidence>
<keyword evidence="2" id="KW-0675">Receptor</keyword>
<dbReference type="SMR" id="A0A8H8P2B4"/>
<sequence length="132" mass="14928">MLWYPAAYTILVLPLSIVPDDIYDEVNIRKEATKMLWYPAAYTILVLPLSIVRWANLRAVELKWDVDGNRDAVFHALFRLSGVINVILVLATRPNVLLFGDYHGEEGDDYAENHSNLSGMHGIARVESDDSL</sequence>
<feature type="transmembrane region" description="Helical" evidence="1">
    <location>
        <begin position="72"/>
        <end position="91"/>
    </location>
</feature>
<dbReference type="Proteomes" id="UP000650533">
    <property type="component" value="Chromosome 10"/>
</dbReference>
<reference evidence="2" key="1">
    <citation type="submission" date="2020-05" db="EMBL/GenBank/DDBJ databases">
        <title>Evolutionary and genomic comparisons of hybrid uninucleate and nonhybrid Rhizoctonia fungi.</title>
        <authorList>
            <person name="Li C."/>
            <person name="Chen X."/>
        </authorList>
    </citation>
    <scope>NUCLEOTIDE SEQUENCE</scope>
    <source>
        <strain evidence="2">AG-1 IA</strain>
    </source>
</reference>
<feature type="transmembrane region" description="Helical" evidence="1">
    <location>
        <begin position="35"/>
        <end position="52"/>
    </location>
</feature>